<dbReference type="PANTHER" id="PTHR10488">
    <property type="entry name" value="GLYCINE AMIDINOTRANSFERASE, MITOCHONDRIAL"/>
    <property type="match status" value="1"/>
</dbReference>
<accession>A0A250WV57</accession>
<evidence type="ECO:0000313" key="10">
    <source>
        <dbReference type="Proteomes" id="UP000232323"/>
    </source>
</evidence>
<comment type="pathway">
    <text evidence="1">Amine and polyamine biosynthesis; creatine biosynthesis; creatine from L-arginine and glycine: step 1/2.</text>
</comment>
<dbReference type="Gene3D" id="3.75.10.10">
    <property type="entry name" value="L-arginine/glycine Amidinotransferase, Chain A"/>
    <property type="match status" value="1"/>
</dbReference>
<dbReference type="UniPathway" id="UPA00104">
    <property type="reaction ID" value="UER00579"/>
</dbReference>
<evidence type="ECO:0000256" key="7">
    <source>
        <dbReference type="ARBA" id="ARBA00033346"/>
    </source>
</evidence>
<feature type="active site" evidence="8">
    <location>
        <position position="232"/>
    </location>
</feature>
<keyword evidence="10" id="KW-1185">Reference proteome</keyword>
<evidence type="ECO:0000256" key="5">
    <source>
        <dbReference type="ARBA" id="ARBA00022679"/>
    </source>
</evidence>
<dbReference type="EC" id="2.1.4.1" evidence="3"/>
<evidence type="ECO:0000256" key="8">
    <source>
        <dbReference type="PIRSR" id="PIRSR633195-1"/>
    </source>
</evidence>
<dbReference type="SUPFAM" id="SSF55909">
    <property type="entry name" value="Pentein"/>
    <property type="match status" value="1"/>
</dbReference>
<dbReference type="OrthoDB" id="10264242at2759"/>
<dbReference type="EMBL" id="BEGY01000008">
    <property type="protein sequence ID" value="GAX74636.1"/>
    <property type="molecule type" value="Genomic_DNA"/>
</dbReference>
<feature type="active site" description="Amidino-cysteine intermediate" evidence="8">
    <location>
        <position position="388"/>
    </location>
</feature>
<proteinExistence type="inferred from homology"/>
<evidence type="ECO:0000256" key="6">
    <source>
        <dbReference type="ARBA" id="ARBA00031403"/>
    </source>
</evidence>
<dbReference type="AlphaFoldDB" id="A0A250WV57"/>
<name>A0A250WV57_9CHLO</name>
<evidence type="ECO:0000256" key="4">
    <source>
        <dbReference type="ARBA" id="ARBA00016069"/>
    </source>
</evidence>
<dbReference type="PANTHER" id="PTHR10488:SF1">
    <property type="entry name" value="GLYCINE AMIDINOTRANSFERASE, MITOCHONDRIAL"/>
    <property type="match status" value="1"/>
</dbReference>
<dbReference type="STRING" id="1157962.A0A250WV57"/>
<gene>
    <name evidence="9" type="ORF">CEUSTIGMA_g2084.t1</name>
</gene>
<evidence type="ECO:0000256" key="3">
    <source>
        <dbReference type="ARBA" id="ARBA00012351"/>
    </source>
</evidence>
<evidence type="ECO:0000313" key="9">
    <source>
        <dbReference type="EMBL" id="GAX74636.1"/>
    </source>
</evidence>
<feature type="active site" evidence="8">
    <location>
        <position position="283"/>
    </location>
</feature>
<evidence type="ECO:0000256" key="2">
    <source>
        <dbReference type="ARBA" id="ARBA00006943"/>
    </source>
</evidence>
<reference evidence="9 10" key="1">
    <citation type="submission" date="2017-08" db="EMBL/GenBank/DDBJ databases">
        <title>Acidophilic green algal genome provides insights into adaptation to an acidic environment.</title>
        <authorList>
            <person name="Hirooka S."/>
            <person name="Hirose Y."/>
            <person name="Kanesaki Y."/>
            <person name="Higuchi S."/>
            <person name="Fujiwara T."/>
            <person name="Onuma R."/>
            <person name="Era A."/>
            <person name="Ohbayashi R."/>
            <person name="Uzuka A."/>
            <person name="Nozaki H."/>
            <person name="Yoshikawa H."/>
            <person name="Miyagishima S.Y."/>
        </authorList>
    </citation>
    <scope>NUCLEOTIDE SEQUENCE [LARGE SCALE GENOMIC DNA]</scope>
    <source>
        <strain evidence="9 10">NIES-2499</strain>
    </source>
</reference>
<sequence>MQQLKGLGTSTSKSSRHLAVKVQNVVLQPRASTVPPSTSSSSIVNSWTEWQPLKEIIVGRCEMSCMMKTEPAFKAKLKEGHALSSSFGRRAAEAIEDGERELAEFINVLEGKFGVVCRRPEVIDWNMPIKTPDFEVPNGNTSSMPRDVLLTVGNEIVEATMSLRGRFFEYRCYRSLLNEYFERDPDFKWTSAPKPSMNDSMYRSDYLTSSMDRTELVSKRIYCTNETEPIWDAADIMRFGKDMFVLNSFTTNRKGYEWLKRHFNQRGLRVHFVDFPDDLAPMHIDTNFVPLNGNTIMLNPKRPPRPWLMRLLQENGWKTIVGTSNGLPVHPLSHCSEWLSCNVLSIDEKHVAVEAQETKMHELLSKNGFEPVLVPLRSIAQFGGAFHCCTADVRREGDLKSYFPHIDELEAAGKEYQFAPYGAEEPEAYKTTK</sequence>
<comment type="similarity">
    <text evidence="2">Belongs to the amidinotransferase family.</text>
</comment>
<keyword evidence="5" id="KW-0808">Transferase</keyword>
<dbReference type="GO" id="GO:0015068">
    <property type="term" value="F:glycine amidinotransferase activity"/>
    <property type="evidence" value="ECO:0007669"/>
    <property type="project" value="UniProtKB-EC"/>
</dbReference>
<dbReference type="InterPro" id="IPR033195">
    <property type="entry name" value="AmidinoTrfase"/>
</dbReference>
<evidence type="ECO:0000256" key="1">
    <source>
        <dbReference type="ARBA" id="ARBA00004858"/>
    </source>
</evidence>
<organism evidence="9 10">
    <name type="scientific">Chlamydomonas eustigma</name>
    <dbReference type="NCBI Taxonomy" id="1157962"/>
    <lineage>
        <taxon>Eukaryota</taxon>
        <taxon>Viridiplantae</taxon>
        <taxon>Chlorophyta</taxon>
        <taxon>core chlorophytes</taxon>
        <taxon>Chlorophyceae</taxon>
        <taxon>CS clade</taxon>
        <taxon>Chlamydomonadales</taxon>
        <taxon>Chlamydomonadaceae</taxon>
        <taxon>Chlamydomonas</taxon>
    </lineage>
</organism>
<dbReference type="Proteomes" id="UP000232323">
    <property type="component" value="Unassembled WGS sequence"/>
</dbReference>
<comment type="caution">
    <text evidence="9">The sequence shown here is derived from an EMBL/GenBank/DDBJ whole genome shotgun (WGS) entry which is preliminary data.</text>
</comment>
<dbReference type="GO" id="GO:0006601">
    <property type="term" value="P:creatine biosynthetic process"/>
    <property type="evidence" value="ECO:0007669"/>
    <property type="project" value="UniProtKB-UniPathway"/>
</dbReference>
<protein>
    <recommendedName>
        <fullName evidence="4">Glycine amidinotransferase, mitochondrial</fullName>
        <ecNumber evidence="3">2.1.4.1</ecNumber>
    </recommendedName>
    <alternativeName>
        <fullName evidence="6">L-arginine:glycine amidinotransferase</fullName>
    </alternativeName>
    <alternativeName>
        <fullName evidence="7">Transamidinase</fullName>
    </alternativeName>
</protein>
<dbReference type="GO" id="GO:0005758">
    <property type="term" value="C:mitochondrial intermembrane space"/>
    <property type="evidence" value="ECO:0007669"/>
    <property type="project" value="TreeGrafter"/>
</dbReference>